<protein>
    <submittedName>
        <fullName evidence="3">EF-hand domain-containing protein</fullName>
    </submittedName>
</protein>
<proteinExistence type="predicted"/>
<reference evidence="3 4" key="1">
    <citation type="submission" date="2020-01" db="EMBL/GenBank/DDBJ databases">
        <title>Novel species isolated from a subtropical stream in China.</title>
        <authorList>
            <person name="Lu H."/>
        </authorList>
    </citation>
    <scope>NUCLEOTIDE SEQUENCE [LARGE SCALE GENOMIC DNA]</scope>
    <source>
        <strain evidence="3 4">FT82W</strain>
    </source>
</reference>
<feature type="compositionally biased region" description="Gly residues" evidence="1">
    <location>
        <begin position="116"/>
        <end position="129"/>
    </location>
</feature>
<name>A0A845G1F8_9BURK</name>
<feature type="compositionally biased region" description="Polar residues" evidence="1">
    <location>
        <begin position="71"/>
        <end position="82"/>
    </location>
</feature>
<dbReference type="Pfam" id="PF13202">
    <property type="entry name" value="EF-hand_5"/>
    <property type="match status" value="1"/>
</dbReference>
<dbReference type="PROSITE" id="PS00018">
    <property type="entry name" value="EF_HAND_1"/>
    <property type="match status" value="1"/>
</dbReference>
<dbReference type="PROSITE" id="PS50222">
    <property type="entry name" value="EF_HAND_2"/>
    <property type="match status" value="1"/>
</dbReference>
<dbReference type="AlphaFoldDB" id="A0A845G1F8"/>
<dbReference type="Gene3D" id="1.10.238.10">
    <property type="entry name" value="EF-hand"/>
    <property type="match status" value="1"/>
</dbReference>
<comment type="caution">
    <text evidence="3">The sequence shown here is derived from an EMBL/GenBank/DDBJ whole genome shotgun (WGS) entry which is preliminary data.</text>
</comment>
<feature type="region of interest" description="Disordered" evidence="1">
    <location>
        <begin position="1"/>
        <end position="20"/>
    </location>
</feature>
<dbReference type="Pfam" id="PF00036">
    <property type="entry name" value="EF-hand_1"/>
    <property type="match status" value="1"/>
</dbReference>
<dbReference type="InterPro" id="IPR018247">
    <property type="entry name" value="EF_Hand_1_Ca_BS"/>
</dbReference>
<dbReference type="Proteomes" id="UP000470302">
    <property type="component" value="Unassembled WGS sequence"/>
</dbReference>
<dbReference type="SUPFAM" id="SSF47473">
    <property type="entry name" value="EF-hand"/>
    <property type="match status" value="1"/>
</dbReference>
<evidence type="ECO:0000313" key="3">
    <source>
        <dbReference type="EMBL" id="MYM86857.1"/>
    </source>
</evidence>
<feature type="compositionally biased region" description="Polar residues" evidence="1">
    <location>
        <begin position="1"/>
        <end position="17"/>
    </location>
</feature>
<accession>A0A845G1F8</accession>
<dbReference type="InterPro" id="IPR011992">
    <property type="entry name" value="EF-hand-dom_pair"/>
</dbReference>
<dbReference type="SMART" id="SM00054">
    <property type="entry name" value="EFh"/>
    <property type="match status" value="2"/>
</dbReference>
<sequence>MTTAISGVSSGSTQATTFDPAKGAARFAAKVFKDLDADKDGKVNKDEFVSGLESKGVSADDATKQFDAIDTQKTGSITQSDLETAIKSGSFAPPRPNGGTGGAGGPQGGQQAEGARGAGGGGGGAGGVSSSGSSSKTYEAADTNKDGTVSAQEQLVYSIAHPDKTSDVSKIGNNVDQLA</sequence>
<gene>
    <name evidence="3" type="ORF">GTP91_06615</name>
</gene>
<dbReference type="EMBL" id="WWCW01000013">
    <property type="protein sequence ID" value="MYM86857.1"/>
    <property type="molecule type" value="Genomic_DNA"/>
</dbReference>
<feature type="region of interest" description="Disordered" evidence="1">
    <location>
        <begin position="51"/>
        <end position="149"/>
    </location>
</feature>
<evidence type="ECO:0000313" key="4">
    <source>
        <dbReference type="Proteomes" id="UP000470302"/>
    </source>
</evidence>
<evidence type="ECO:0000259" key="2">
    <source>
        <dbReference type="PROSITE" id="PS50222"/>
    </source>
</evidence>
<dbReference type="RefSeq" id="WP_161096062.1">
    <property type="nucleotide sequence ID" value="NZ_WWCW01000013.1"/>
</dbReference>
<evidence type="ECO:0000256" key="1">
    <source>
        <dbReference type="SAM" id="MobiDB-lite"/>
    </source>
</evidence>
<dbReference type="InterPro" id="IPR002048">
    <property type="entry name" value="EF_hand_dom"/>
</dbReference>
<organism evidence="3 4">
    <name type="scientific">Duganella vulcania</name>
    <dbReference type="NCBI Taxonomy" id="2692166"/>
    <lineage>
        <taxon>Bacteria</taxon>
        <taxon>Pseudomonadati</taxon>
        <taxon>Pseudomonadota</taxon>
        <taxon>Betaproteobacteria</taxon>
        <taxon>Burkholderiales</taxon>
        <taxon>Oxalobacteraceae</taxon>
        <taxon>Telluria group</taxon>
        <taxon>Duganella</taxon>
    </lineage>
</organism>
<feature type="domain" description="EF-hand" evidence="2">
    <location>
        <begin position="23"/>
        <end position="58"/>
    </location>
</feature>
<dbReference type="GO" id="GO:0005509">
    <property type="term" value="F:calcium ion binding"/>
    <property type="evidence" value="ECO:0007669"/>
    <property type="project" value="InterPro"/>
</dbReference>
<feature type="compositionally biased region" description="Gly residues" evidence="1">
    <location>
        <begin position="98"/>
        <end position="108"/>
    </location>
</feature>